<dbReference type="GO" id="GO:0016740">
    <property type="term" value="F:transferase activity"/>
    <property type="evidence" value="ECO:0007669"/>
    <property type="project" value="UniProtKB-KW"/>
</dbReference>
<name>A0A7S4R8T6_9DINO</name>
<dbReference type="AlphaFoldDB" id="A0A7S4R8T6"/>
<dbReference type="EMBL" id="HBNR01045842">
    <property type="protein sequence ID" value="CAE4607067.1"/>
    <property type="molecule type" value="Transcribed_RNA"/>
</dbReference>
<dbReference type="Pfam" id="PF14377">
    <property type="entry name" value="UBM"/>
    <property type="match status" value="2"/>
</dbReference>
<dbReference type="InterPro" id="IPR025527">
    <property type="entry name" value="HUWE1/Rev1_UBM"/>
</dbReference>
<evidence type="ECO:0000313" key="2">
    <source>
        <dbReference type="EMBL" id="CAE4607067.1"/>
    </source>
</evidence>
<accession>A0A7S4R8T6</accession>
<reference evidence="2" key="1">
    <citation type="submission" date="2021-01" db="EMBL/GenBank/DDBJ databases">
        <authorList>
            <person name="Corre E."/>
            <person name="Pelletier E."/>
            <person name="Niang G."/>
            <person name="Scheremetjew M."/>
            <person name="Finn R."/>
            <person name="Kale V."/>
            <person name="Holt S."/>
            <person name="Cochrane G."/>
            <person name="Meng A."/>
            <person name="Brown T."/>
            <person name="Cohen L."/>
        </authorList>
    </citation>
    <scope>NUCLEOTIDE SEQUENCE</scope>
    <source>
        <strain evidence="2">CCMP3105</strain>
    </source>
</reference>
<sequence length="618" mass="66660">MNNLTDEQLVDTFVLRLSLGPDAGAFLRSLPEDVRSKVIRSFDPRGTKDGNVFGRLQAFARSMLQGPEWSGHYGAVQAPVQEPVAMPEPAPALAPLAPVAYADPGMQPAQDFQEYAWSIGLDENGVRIASMMPQDVRDTVVAEFTPRGTKDGNVLGRLLGFARVVWAQRLGLDPASKQEAAGLLRGLSEEAQARVMAQFDVSGTKDGNILARLQRFATDVANRFGCCGGKGGGQPAMAYTPAPAPVYSPPAPAPVYVPQPVARDYAEHQPQAALSEFVNRMGLDAASASFLQSLPDDVRSVVVSSFNPAGTKDGYVWGRLFGFVRSVWAQRLGLDIGMVSFLKGLPEETQRVVMVKFDPSRTKDGNIAARLESFARSIANSPHQPRQPAFGQPVQQVAPPAQFGAAVVKADAVPNVHAALRDFAQRWGLNEQASAFLRAAPEAVSSVVVASFNANGTKDGNVWGRLFGFVRSVWSQKLGLDNAAFGYVRGLPEDVQMEIITRFAPGQVAAHELLPQLQAVAEEVRHAPQGIIVAPGAPEDPVSFAQRCGLDAEAIAFLLSLSEDVRTVVITDFDPAGTKDGNVFSRLQNFARAVENRRKRMLEAPQSGRNVRPRWGES</sequence>
<organism evidence="2">
    <name type="scientific">Alexandrium monilatum</name>
    <dbReference type="NCBI Taxonomy" id="311494"/>
    <lineage>
        <taxon>Eukaryota</taxon>
        <taxon>Sar</taxon>
        <taxon>Alveolata</taxon>
        <taxon>Dinophyceae</taxon>
        <taxon>Gonyaulacales</taxon>
        <taxon>Pyrocystaceae</taxon>
        <taxon>Alexandrium</taxon>
    </lineage>
</organism>
<protein>
    <submittedName>
        <fullName evidence="2">Uncharacterized protein</fullName>
    </submittedName>
</protein>
<proteinExistence type="predicted"/>
<gene>
    <name evidence="2" type="ORF">AMON00008_LOCUS31906</name>
</gene>
<evidence type="ECO:0000256" key="1">
    <source>
        <dbReference type="ARBA" id="ARBA00022679"/>
    </source>
</evidence>
<keyword evidence="1" id="KW-0808">Transferase</keyword>